<comment type="similarity">
    <text evidence="10">Belongs to the glycosyltransferase group 1 family.</text>
</comment>
<gene>
    <name evidence="12" type="ORF">GHC57_06585</name>
</gene>
<comment type="caution">
    <text evidence="12">The sequence shown here is derived from an EMBL/GenBank/DDBJ whole genome shotgun (WGS) entry which is preliminary data.</text>
</comment>
<dbReference type="EC" id="2.4.99.12" evidence="3 10"/>
<evidence type="ECO:0000256" key="10">
    <source>
        <dbReference type="RuleBase" id="RU365103"/>
    </source>
</evidence>
<feature type="site" description="Transition state stabilizer" evidence="9">
    <location>
        <position position="133"/>
    </location>
</feature>
<dbReference type="InterPro" id="IPR039901">
    <property type="entry name" value="Kdotransferase"/>
</dbReference>
<dbReference type="PANTHER" id="PTHR42755">
    <property type="entry name" value="3-DEOXY-MANNO-OCTULOSONATE CYTIDYLYLTRANSFERASE"/>
    <property type="match status" value="1"/>
</dbReference>
<feature type="site" description="Transition state stabilizer" evidence="9">
    <location>
        <position position="210"/>
    </location>
</feature>
<evidence type="ECO:0000256" key="2">
    <source>
        <dbReference type="ARBA" id="ARBA00004713"/>
    </source>
</evidence>
<evidence type="ECO:0000256" key="9">
    <source>
        <dbReference type="PIRSR" id="PIRSR639901-2"/>
    </source>
</evidence>
<evidence type="ECO:0000256" key="4">
    <source>
        <dbReference type="ARBA" id="ARBA00019077"/>
    </source>
</evidence>
<evidence type="ECO:0000313" key="12">
    <source>
        <dbReference type="EMBL" id="MQX36182.1"/>
    </source>
</evidence>
<dbReference type="UniPathway" id="UPA00958"/>
<dbReference type="AlphaFoldDB" id="A0A7X1ZEZ8"/>
<evidence type="ECO:0000256" key="3">
    <source>
        <dbReference type="ARBA" id="ARBA00012621"/>
    </source>
</evidence>
<keyword evidence="10" id="KW-0448">Lipopolysaccharide biosynthesis</keyword>
<dbReference type="GO" id="GO:0009245">
    <property type="term" value="P:lipid A biosynthetic process"/>
    <property type="evidence" value="ECO:0007669"/>
    <property type="project" value="TreeGrafter"/>
</dbReference>
<keyword evidence="10" id="KW-1003">Cell membrane</keyword>
<dbReference type="GO" id="GO:0009244">
    <property type="term" value="P:lipopolysaccharide core region biosynthetic process"/>
    <property type="evidence" value="ECO:0007669"/>
    <property type="project" value="UniProtKB-UniRule"/>
</dbReference>
<feature type="domain" description="3-deoxy-D-manno-octulosonic-acid transferase N-terminal" evidence="11">
    <location>
        <begin position="35"/>
        <end position="212"/>
    </location>
</feature>
<keyword evidence="5 10" id="KW-0808">Transferase</keyword>
<comment type="subcellular location">
    <subcellularLocation>
        <location evidence="10">Cell membrane</location>
    </subcellularLocation>
</comment>
<reference evidence="12 13" key="1">
    <citation type="submission" date="2019-10" db="EMBL/GenBank/DDBJ databases">
        <title>Draft whole-genome sequence of the purple nonsulfur photosynthetic bacterium Roseospira navarrensis DSM 15114.</title>
        <authorList>
            <person name="Kyndt J.A."/>
            <person name="Meyer T.E."/>
        </authorList>
    </citation>
    <scope>NUCLEOTIDE SEQUENCE [LARGE SCALE GENOMIC DNA]</scope>
    <source>
        <strain evidence="12 13">DSM 15114</strain>
    </source>
</reference>
<evidence type="ECO:0000259" key="11">
    <source>
        <dbReference type="Pfam" id="PF04413"/>
    </source>
</evidence>
<dbReference type="EMBL" id="WIVE01000014">
    <property type="protein sequence ID" value="MQX36182.1"/>
    <property type="molecule type" value="Genomic_DNA"/>
</dbReference>
<organism evidence="12 13">
    <name type="scientific">Roseospira navarrensis</name>
    <dbReference type="NCBI Taxonomy" id="140058"/>
    <lineage>
        <taxon>Bacteria</taxon>
        <taxon>Pseudomonadati</taxon>
        <taxon>Pseudomonadota</taxon>
        <taxon>Alphaproteobacteria</taxon>
        <taxon>Rhodospirillales</taxon>
        <taxon>Rhodospirillaceae</taxon>
        <taxon>Roseospira</taxon>
    </lineage>
</organism>
<keyword evidence="13" id="KW-1185">Reference proteome</keyword>
<dbReference type="GO" id="GO:0005886">
    <property type="term" value="C:plasma membrane"/>
    <property type="evidence" value="ECO:0007669"/>
    <property type="project" value="UniProtKB-SubCell"/>
</dbReference>
<sequence>MALLTLYRGLTDLSAPVVRLALRRRLARGKEDAARLGERLGHPGRPRPDGPLVWLHGASVGEGLSLLPLIERLRAERPAVRVMCTTGTVTSAGLMAARLPEGALHQFVPVDLSRRAVHRFLDHWRPDLALFAESEFWPNLMTETAARRIPMALLNGRVSPGSAGAWARYGPGAIRAMLGPMRVTLAQSEADGARLRALGADPVACVGNLKFAAPPAPADPDELARLRAAIGDRPCWLALSTHDPEEALVARVHRQVAGRVPGLLTLVMPRHHVRGETVAAALAAEGVRVARRSLGEGPGRDTDVYLMDTMGEVGLAARLAPVVVMGKTLAGEGGGQNPLEPARLGAAVLFGPRMDNFRDMVARMRAAEAARQVADEADLAAVLGSLLTDAQARTALGQRGAAFADGEAGVLDRVMAALAPLLDPLAPAGGGRHAGA</sequence>
<dbReference type="InterPro" id="IPR007507">
    <property type="entry name" value="Glycos_transf_N"/>
</dbReference>
<dbReference type="Pfam" id="PF04413">
    <property type="entry name" value="Glycos_transf_N"/>
    <property type="match status" value="1"/>
</dbReference>
<dbReference type="RefSeq" id="WP_153342419.1">
    <property type="nucleotide sequence ID" value="NZ_WIVE01000014.1"/>
</dbReference>
<evidence type="ECO:0000313" key="13">
    <source>
        <dbReference type="Proteomes" id="UP000434582"/>
    </source>
</evidence>
<evidence type="ECO:0000256" key="7">
    <source>
        <dbReference type="ARBA" id="ARBA00049183"/>
    </source>
</evidence>
<feature type="active site" description="Proton acceptor" evidence="8">
    <location>
        <position position="62"/>
    </location>
</feature>
<keyword evidence="10" id="KW-0472">Membrane</keyword>
<dbReference type="PANTHER" id="PTHR42755:SF1">
    <property type="entry name" value="3-DEOXY-D-MANNO-OCTULOSONIC ACID TRANSFERASE, MITOCHONDRIAL-RELATED"/>
    <property type="match status" value="1"/>
</dbReference>
<dbReference type="Proteomes" id="UP000434582">
    <property type="component" value="Unassembled WGS sequence"/>
</dbReference>
<comment type="catalytic activity">
    <reaction evidence="7 10">
        <text>lipid IVA (E. coli) + CMP-3-deoxy-beta-D-manno-octulosonate = alpha-Kdo-(2-&gt;6)-lipid IVA (E. coli) + CMP + H(+)</text>
        <dbReference type="Rhea" id="RHEA:28066"/>
        <dbReference type="ChEBI" id="CHEBI:15378"/>
        <dbReference type="ChEBI" id="CHEBI:58603"/>
        <dbReference type="ChEBI" id="CHEBI:60364"/>
        <dbReference type="ChEBI" id="CHEBI:60377"/>
        <dbReference type="ChEBI" id="CHEBI:85987"/>
        <dbReference type="EC" id="2.4.99.12"/>
    </reaction>
</comment>
<dbReference type="GO" id="GO:0043842">
    <property type="term" value="F:Kdo transferase activity"/>
    <property type="evidence" value="ECO:0007669"/>
    <property type="project" value="UniProtKB-EC"/>
</dbReference>
<accession>A0A7X1ZEZ8</accession>
<evidence type="ECO:0000256" key="6">
    <source>
        <dbReference type="ARBA" id="ARBA00031445"/>
    </source>
</evidence>
<dbReference type="Gene3D" id="3.40.50.2000">
    <property type="entry name" value="Glycogen Phosphorylase B"/>
    <property type="match status" value="1"/>
</dbReference>
<comment type="function">
    <text evidence="1 10">Involved in lipopolysaccharide (LPS) biosynthesis. Catalyzes the transfer of 3-deoxy-D-manno-octulosonate (Kdo) residue(s) from CMP-Kdo to lipid IV(A), the tetraacyldisaccharide-1,4'-bisphosphate precursor of lipid A.</text>
</comment>
<evidence type="ECO:0000256" key="1">
    <source>
        <dbReference type="ARBA" id="ARBA00003394"/>
    </source>
</evidence>
<evidence type="ECO:0000256" key="8">
    <source>
        <dbReference type="PIRSR" id="PIRSR639901-1"/>
    </source>
</evidence>
<evidence type="ECO:0000256" key="5">
    <source>
        <dbReference type="ARBA" id="ARBA00022679"/>
    </source>
</evidence>
<dbReference type="Gene3D" id="3.40.50.11720">
    <property type="entry name" value="3-Deoxy-D-manno-octulosonic-acid transferase, N-terminal domain"/>
    <property type="match status" value="1"/>
</dbReference>
<proteinExistence type="inferred from homology"/>
<dbReference type="OrthoDB" id="9789797at2"/>
<protein>
    <recommendedName>
        <fullName evidence="4 10">3-deoxy-D-manno-octulosonic acid transferase</fullName>
        <shortName evidence="10">Kdo transferase</shortName>
        <ecNumber evidence="3 10">2.4.99.12</ecNumber>
    </recommendedName>
    <alternativeName>
        <fullName evidence="6 10">Lipid IV(A) 3-deoxy-D-manno-octulosonic acid transferase</fullName>
    </alternativeName>
</protein>
<name>A0A7X1ZEZ8_9PROT</name>
<comment type="pathway">
    <text evidence="2 10">Bacterial outer membrane biogenesis; LPS core biosynthesis.</text>
</comment>
<dbReference type="InterPro" id="IPR038107">
    <property type="entry name" value="Glycos_transf_N_sf"/>
</dbReference>